<dbReference type="EnsemblMetazoa" id="ISCW000665-RA">
    <property type="protein sequence ID" value="ISCW000665-PA"/>
    <property type="gene ID" value="ISCW000665"/>
</dbReference>
<dbReference type="VEuPathDB" id="VectorBase:ISCW000665"/>
<dbReference type="HOGENOM" id="CLU_3089543_0_0_1"/>
<keyword evidence="3" id="KW-1185">Reference proteome</keyword>
<evidence type="ECO:0000313" key="3">
    <source>
        <dbReference type="Proteomes" id="UP000001555"/>
    </source>
</evidence>
<evidence type="ECO:0000313" key="1">
    <source>
        <dbReference type="EMBL" id="EEC02033.1"/>
    </source>
</evidence>
<accession>B7P611</accession>
<evidence type="ECO:0000313" key="2">
    <source>
        <dbReference type="EnsemblMetazoa" id="ISCW000665-PA"/>
    </source>
</evidence>
<organism>
    <name type="scientific">Ixodes scapularis</name>
    <name type="common">Black-legged tick</name>
    <name type="synonym">Deer tick</name>
    <dbReference type="NCBI Taxonomy" id="6945"/>
    <lineage>
        <taxon>Eukaryota</taxon>
        <taxon>Metazoa</taxon>
        <taxon>Ecdysozoa</taxon>
        <taxon>Arthropoda</taxon>
        <taxon>Chelicerata</taxon>
        <taxon>Arachnida</taxon>
        <taxon>Acari</taxon>
        <taxon>Parasitiformes</taxon>
        <taxon>Ixodida</taxon>
        <taxon>Ixodoidea</taxon>
        <taxon>Ixodidae</taxon>
        <taxon>Ixodinae</taxon>
        <taxon>Ixodes</taxon>
    </lineage>
</organism>
<protein>
    <submittedName>
        <fullName evidence="1 2">Uncharacterized protein</fullName>
    </submittedName>
</protein>
<dbReference type="PaxDb" id="6945-B7P611"/>
<sequence>MEKHPVHHERAPRCAILHRSLHDRPRGRCDCYRQLWVQLSAVSKILTSITVP</sequence>
<dbReference type="InParanoid" id="B7P611"/>
<dbReference type="EMBL" id="ABJB010400770">
    <property type="status" value="NOT_ANNOTATED_CDS"/>
    <property type="molecule type" value="Genomic_DNA"/>
</dbReference>
<dbReference type="AlphaFoldDB" id="B7P611"/>
<dbReference type="VEuPathDB" id="VectorBase:ISCI000665"/>
<gene>
    <name evidence="1" type="ORF">IscW_ISCW000665</name>
</gene>
<dbReference type="EMBL" id="DS643495">
    <property type="protein sequence ID" value="EEC02033.1"/>
    <property type="molecule type" value="Genomic_DNA"/>
</dbReference>
<reference evidence="2" key="2">
    <citation type="submission" date="2020-05" db="UniProtKB">
        <authorList>
            <consortium name="EnsemblMetazoa"/>
        </authorList>
    </citation>
    <scope>IDENTIFICATION</scope>
    <source>
        <strain evidence="2">wikel</strain>
    </source>
</reference>
<dbReference type="EMBL" id="ABJB010674074">
    <property type="status" value="NOT_ANNOTATED_CDS"/>
    <property type="molecule type" value="Genomic_DNA"/>
</dbReference>
<name>B7P611_IXOSC</name>
<dbReference type="Proteomes" id="UP000001555">
    <property type="component" value="Unassembled WGS sequence"/>
</dbReference>
<proteinExistence type="predicted"/>
<reference evidence="1 3" key="1">
    <citation type="submission" date="2008-03" db="EMBL/GenBank/DDBJ databases">
        <title>Annotation of Ixodes scapularis.</title>
        <authorList>
            <consortium name="Ixodes scapularis Genome Project Consortium"/>
            <person name="Caler E."/>
            <person name="Hannick L.I."/>
            <person name="Bidwell S."/>
            <person name="Joardar V."/>
            <person name="Thiagarajan M."/>
            <person name="Amedeo P."/>
            <person name="Galinsky K.J."/>
            <person name="Schobel S."/>
            <person name="Inman J."/>
            <person name="Hostetler J."/>
            <person name="Miller J."/>
            <person name="Hammond M."/>
            <person name="Megy K."/>
            <person name="Lawson D."/>
            <person name="Kodira C."/>
            <person name="Sutton G."/>
            <person name="Meyer J."/>
            <person name="Hill C.A."/>
            <person name="Birren B."/>
            <person name="Nene V."/>
            <person name="Collins F."/>
            <person name="Alarcon-Chaidez F."/>
            <person name="Wikel S."/>
            <person name="Strausberg R."/>
        </authorList>
    </citation>
    <scope>NUCLEOTIDE SEQUENCE [LARGE SCALE GENOMIC DNA]</scope>
    <source>
        <strain evidence="3">Wikel</strain>
        <strain evidence="1">Wikel colony</strain>
    </source>
</reference>
<dbReference type="EMBL" id="ABJB010427043">
    <property type="status" value="NOT_ANNOTATED_CDS"/>
    <property type="molecule type" value="Genomic_DNA"/>
</dbReference>